<feature type="chain" id="PRO_5044477040" description="Trophoblast glycoprotein" evidence="5">
    <location>
        <begin position="19"/>
        <end position="386"/>
    </location>
</feature>
<organism evidence="6">
    <name type="scientific">Menopon gallinae</name>
    <name type="common">poultry shaft louse</name>
    <dbReference type="NCBI Taxonomy" id="328185"/>
    <lineage>
        <taxon>Eukaryota</taxon>
        <taxon>Metazoa</taxon>
        <taxon>Ecdysozoa</taxon>
        <taxon>Arthropoda</taxon>
        <taxon>Hexapoda</taxon>
        <taxon>Insecta</taxon>
        <taxon>Pterygota</taxon>
        <taxon>Neoptera</taxon>
        <taxon>Paraneoptera</taxon>
        <taxon>Psocodea</taxon>
        <taxon>Troctomorpha</taxon>
        <taxon>Phthiraptera</taxon>
        <taxon>Amblycera</taxon>
        <taxon>Menoponidae</taxon>
        <taxon>Menopon</taxon>
    </lineage>
</organism>
<dbReference type="InterPro" id="IPR001611">
    <property type="entry name" value="Leu-rich_rpt"/>
</dbReference>
<evidence type="ECO:0000313" key="6">
    <source>
        <dbReference type="EMBL" id="KAL0276105.1"/>
    </source>
</evidence>
<dbReference type="Pfam" id="PF13855">
    <property type="entry name" value="LRR_8"/>
    <property type="match status" value="1"/>
</dbReference>
<evidence type="ECO:0008006" key="7">
    <source>
        <dbReference type="Google" id="ProtNLM"/>
    </source>
</evidence>
<dbReference type="GO" id="GO:0016020">
    <property type="term" value="C:membrane"/>
    <property type="evidence" value="ECO:0007669"/>
    <property type="project" value="TreeGrafter"/>
</dbReference>
<dbReference type="Gene3D" id="3.80.10.10">
    <property type="entry name" value="Ribonuclease Inhibitor"/>
    <property type="match status" value="1"/>
</dbReference>
<dbReference type="EMBL" id="JARGDH010000002">
    <property type="protein sequence ID" value="KAL0276105.1"/>
    <property type="molecule type" value="Genomic_DNA"/>
</dbReference>
<dbReference type="PANTHER" id="PTHR24364:SF18">
    <property type="entry name" value="LP06937P"/>
    <property type="match status" value="1"/>
</dbReference>
<keyword evidence="2 5" id="KW-0732">Signal</keyword>
<keyword evidence="4" id="KW-1133">Transmembrane helix</keyword>
<sequence length="386" mass="44677">MELLFWFLSFVLIAWTGASRCENELLRRCFCGDMFYQDQMQYVVNCTDTRFTDTNVLEFLPEQVQVLIFTGNNIPQLPWNVFGTTRNYSRLRVVDMSNNKIKEILGKTYHRVSNVERLILNHNEISISAGSGDSSENHHHPRIFSNFENLRELHLTNAFADKSQNLAADLHDIFVNSNLTKLIKLHLEQNEITEFKDERVFCDLPQLMDLHLGDNYLTGIDFEISCLKHLRYIDLEDNRIVVLTPKELQKLDELPARNQSLRIVLHNNRFSCECSINDLFVWLQTTKVTVMEKDMIRCYRDQPMGITKKELNCATGAVKSTVASTQHPATEIVLGVLLVVLIALCIGIIYTNRKAIRYTFNPLLDNVSRKVHYTSIGHYEDQEVEV</sequence>
<gene>
    <name evidence="6" type="ORF">PYX00_003757</name>
</gene>
<proteinExistence type="predicted"/>
<evidence type="ECO:0000256" key="2">
    <source>
        <dbReference type="ARBA" id="ARBA00022729"/>
    </source>
</evidence>
<name>A0AAW2I1J5_9NEOP</name>
<keyword evidence="1" id="KW-0433">Leucine-rich repeat</keyword>
<keyword evidence="3" id="KW-0677">Repeat</keyword>
<dbReference type="SUPFAM" id="SSF52058">
    <property type="entry name" value="L domain-like"/>
    <property type="match status" value="1"/>
</dbReference>
<dbReference type="EMBL" id="JARGDH010000002">
    <property type="protein sequence ID" value="KAL0276104.1"/>
    <property type="molecule type" value="Genomic_DNA"/>
</dbReference>
<evidence type="ECO:0000256" key="5">
    <source>
        <dbReference type="SAM" id="SignalP"/>
    </source>
</evidence>
<dbReference type="InterPro" id="IPR003591">
    <property type="entry name" value="Leu-rich_rpt_typical-subtyp"/>
</dbReference>
<dbReference type="InterPro" id="IPR032675">
    <property type="entry name" value="LRR_dom_sf"/>
</dbReference>
<dbReference type="AlphaFoldDB" id="A0AAW2I1J5"/>
<dbReference type="SMART" id="SM00369">
    <property type="entry name" value="LRR_TYP"/>
    <property type="match status" value="3"/>
</dbReference>
<accession>A0AAW2I1J5</accession>
<protein>
    <recommendedName>
        <fullName evidence="7">Trophoblast glycoprotein</fullName>
    </recommendedName>
</protein>
<comment type="caution">
    <text evidence="6">The sequence shown here is derived from an EMBL/GenBank/DDBJ whole genome shotgun (WGS) entry which is preliminary data.</text>
</comment>
<evidence type="ECO:0000256" key="1">
    <source>
        <dbReference type="ARBA" id="ARBA00022614"/>
    </source>
</evidence>
<keyword evidence="4" id="KW-0472">Membrane</keyword>
<feature type="transmembrane region" description="Helical" evidence="4">
    <location>
        <begin position="332"/>
        <end position="350"/>
    </location>
</feature>
<reference evidence="6" key="1">
    <citation type="journal article" date="2024" name="Gigascience">
        <title>Chromosome-level genome of the poultry shaft louse Menopon gallinae provides insight into the host-switching and adaptive evolution of parasitic lice.</title>
        <authorList>
            <person name="Xu Y."/>
            <person name="Ma L."/>
            <person name="Liu S."/>
            <person name="Liang Y."/>
            <person name="Liu Q."/>
            <person name="He Z."/>
            <person name="Tian L."/>
            <person name="Duan Y."/>
            <person name="Cai W."/>
            <person name="Li H."/>
            <person name="Song F."/>
        </authorList>
    </citation>
    <scope>NUCLEOTIDE SEQUENCE</scope>
    <source>
        <strain evidence="6">Cailab_2023a</strain>
    </source>
</reference>
<feature type="signal peptide" evidence="5">
    <location>
        <begin position="1"/>
        <end position="18"/>
    </location>
</feature>
<dbReference type="PANTHER" id="PTHR24364">
    <property type="entry name" value="LP06937P"/>
    <property type="match status" value="1"/>
</dbReference>
<evidence type="ECO:0000256" key="3">
    <source>
        <dbReference type="ARBA" id="ARBA00022737"/>
    </source>
</evidence>
<dbReference type="InterPro" id="IPR052286">
    <property type="entry name" value="Wnt_signaling_inhibitor"/>
</dbReference>
<keyword evidence="4" id="KW-0812">Transmembrane</keyword>
<evidence type="ECO:0000256" key="4">
    <source>
        <dbReference type="SAM" id="Phobius"/>
    </source>
</evidence>